<dbReference type="Gene3D" id="3.30.470.20">
    <property type="entry name" value="ATP-grasp fold, B domain"/>
    <property type="match status" value="1"/>
</dbReference>
<evidence type="ECO:0000313" key="8">
    <source>
        <dbReference type="EMBL" id="KKP43771.1"/>
    </source>
</evidence>
<feature type="binding site" evidence="5">
    <location>
        <position position="296"/>
    </location>
    <ligand>
        <name>Mg(2+)</name>
        <dbReference type="ChEBI" id="CHEBI:18420"/>
        <label>1</label>
    </ligand>
</feature>
<dbReference type="InterPro" id="IPR016185">
    <property type="entry name" value="PreATP-grasp_dom_sf"/>
</dbReference>
<feature type="binding site" evidence="5">
    <location>
        <position position="284"/>
    </location>
    <ligand>
        <name>Mg(2+)</name>
        <dbReference type="ChEBI" id="CHEBI:18420"/>
        <label>1</label>
    </ligand>
</feature>
<keyword evidence="6" id="KW-0547">Nucleotide-binding</keyword>
<evidence type="ECO:0000259" key="7">
    <source>
        <dbReference type="PROSITE" id="PS50975"/>
    </source>
</evidence>
<dbReference type="Gene3D" id="3.40.50.20">
    <property type="match status" value="1"/>
</dbReference>
<feature type="binding site" evidence="5">
    <location>
        <position position="298"/>
    </location>
    <ligand>
        <name>Mg(2+)</name>
        <dbReference type="ChEBI" id="CHEBI:18420"/>
        <label>2</label>
    </ligand>
</feature>
<dbReference type="PANTHER" id="PTHR23132:SF23">
    <property type="entry name" value="D-ALANINE--D-ALANINE LIGASE B"/>
    <property type="match status" value="1"/>
</dbReference>
<feature type="active site" evidence="4">
    <location>
        <position position="14"/>
    </location>
</feature>
<evidence type="ECO:0000256" key="5">
    <source>
        <dbReference type="PIRSR" id="PIRSR039102-3"/>
    </source>
</evidence>
<accession>A0A0F9ZXT5</accession>
<dbReference type="EC" id="6.3.2.4" evidence="8"/>
<organism evidence="8 9">
    <name type="scientific">candidate division WS6 bacterium GW2011_GWC1_33_20</name>
    <dbReference type="NCBI Taxonomy" id="1619089"/>
    <lineage>
        <taxon>Bacteria</taxon>
        <taxon>Candidatus Dojkabacteria</taxon>
    </lineage>
</organism>
<keyword evidence="3" id="KW-0961">Cell wall biogenesis/degradation</keyword>
<keyword evidence="5" id="KW-0479">Metal-binding</keyword>
<sequence length="331" mass="37657">MKKIIIICGGPSSEYDISLLSSQSIIDNIDYNKYSVSICIIGKDRKCTIKQISKPENISKWENGNILFTDTLLRLKEYDIALLGTHGQFGEDGVLQTYLEEAQIPYTGSDSYSSRLCMDKFRSSILVNSSTDLFIPKTDIVHLNNLEEFLNNVKLPVFIKPNKNGSSICSYVVKDLNNLKQILKDFYSHHKGEDEILIQEYIEKKTEVSCGCLEKKDHTFIQLPPIEIIPKTSKFFDYTAKYTKNASLERTPAIGIPKEQREIVSELAINIHKLLGCRLYSRSDFLVTGKKIYYLETNTLPGMTSTSLIPQEAKEIGIDYRDLISFFIDNS</sequence>
<dbReference type="AlphaFoldDB" id="A0A0F9ZXT5"/>
<evidence type="ECO:0000313" key="9">
    <source>
        <dbReference type="Proteomes" id="UP000034302"/>
    </source>
</evidence>
<dbReference type="InterPro" id="IPR005905">
    <property type="entry name" value="D_ala_D_ala"/>
</dbReference>
<dbReference type="Proteomes" id="UP000034302">
    <property type="component" value="Unassembled WGS sequence"/>
</dbReference>
<keyword evidence="6" id="KW-0067">ATP-binding</keyword>
<dbReference type="InterPro" id="IPR013815">
    <property type="entry name" value="ATP_grasp_subdomain_1"/>
</dbReference>
<dbReference type="InterPro" id="IPR011761">
    <property type="entry name" value="ATP-grasp"/>
</dbReference>
<dbReference type="SUPFAM" id="SSF52440">
    <property type="entry name" value="PreATP-grasp domain"/>
    <property type="match status" value="1"/>
</dbReference>
<comment type="similarity">
    <text evidence="1">Belongs to the D-alanine--D-alanine ligase family.</text>
</comment>
<dbReference type="GO" id="GO:0046872">
    <property type="term" value="F:metal ion binding"/>
    <property type="evidence" value="ECO:0007669"/>
    <property type="project" value="UniProtKB-KW"/>
</dbReference>
<evidence type="ECO:0000256" key="3">
    <source>
        <dbReference type="ARBA" id="ARBA00023316"/>
    </source>
</evidence>
<dbReference type="Pfam" id="PF01820">
    <property type="entry name" value="Dala_Dala_lig_N"/>
    <property type="match status" value="1"/>
</dbReference>
<feature type="active site" evidence="4">
    <location>
        <position position="307"/>
    </location>
</feature>
<keyword evidence="2 8" id="KW-0436">Ligase</keyword>
<feature type="domain" description="ATP-grasp" evidence="7">
    <location>
        <begin position="127"/>
        <end position="329"/>
    </location>
</feature>
<name>A0A0F9ZXT5_9BACT</name>
<dbReference type="PATRIC" id="fig|1619089.3.peg.470"/>
<keyword evidence="5" id="KW-0460">Magnesium</keyword>
<dbReference type="EMBL" id="LBOV01000011">
    <property type="protein sequence ID" value="KKP43771.1"/>
    <property type="molecule type" value="Genomic_DNA"/>
</dbReference>
<dbReference type="PIRSF" id="PIRSF039102">
    <property type="entry name" value="Ddl/VanB"/>
    <property type="match status" value="1"/>
</dbReference>
<gene>
    <name evidence="8" type="primary">ddlB</name>
    <name evidence="8" type="ORF">UR34_C0011G0025</name>
</gene>
<evidence type="ECO:0000256" key="1">
    <source>
        <dbReference type="ARBA" id="ARBA00010871"/>
    </source>
</evidence>
<dbReference type="Pfam" id="PF07478">
    <property type="entry name" value="Dala_Dala_lig_C"/>
    <property type="match status" value="1"/>
</dbReference>
<dbReference type="PANTHER" id="PTHR23132">
    <property type="entry name" value="D-ALANINE--D-ALANINE LIGASE"/>
    <property type="match status" value="1"/>
</dbReference>
<feature type="binding site" evidence="5">
    <location>
        <position position="296"/>
    </location>
    <ligand>
        <name>Mg(2+)</name>
        <dbReference type="ChEBI" id="CHEBI:18420"/>
        <label>2</label>
    </ligand>
</feature>
<protein>
    <submittedName>
        <fullName evidence="8">D-alanyl-alanine synthetase A, D-alanine-D-alanine ligase</fullName>
        <ecNumber evidence="8">6.3.2.4</ecNumber>
    </submittedName>
</protein>
<dbReference type="GO" id="GO:0005524">
    <property type="term" value="F:ATP binding"/>
    <property type="evidence" value="ECO:0007669"/>
    <property type="project" value="UniProtKB-UniRule"/>
</dbReference>
<dbReference type="InterPro" id="IPR011127">
    <property type="entry name" value="Dala_Dala_lig_N"/>
</dbReference>
<reference evidence="8 9" key="1">
    <citation type="journal article" date="2015" name="Nature">
        <title>rRNA introns, odd ribosomes, and small enigmatic genomes across a large radiation of phyla.</title>
        <authorList>
            <person name="Brown C.T."/>
            <person name="Hug L.A."/>
            <person name="Thomas B.C."/>
            <person name="Sharon I."/>
            <person name="Castelle C.J."/>
            <person name="Singh A."/>
            <person name="Wilkins M.J."/>
            <person name="Williams K.H."/>
            <person name="Banfield J.F."/>
        </authorList>
    </citation>
    <scope>NUCLEOTIDE SEQUENCE [LARGE SCALE GENOMIC DNA]</scope>
</reference>
<dbReference type="InterPro" id="IPR011095">
    <property type="entry name" value="Dala_Dala_lig_C"/>
</dbReference>
<dbReference type="GO" id="GO:0008716">
    <property type="term" value="F:D-alanine-D-alanine ligase activity"/>
    <property type="evidence" value="ECO:0007669"/>
    <property type="project" value="UniProtKB-EC"/>
</dbReference>
<evidence type="ECO:0000256" key="6">
    <source>
        <dbReference type="PROSITE-ProRule" id="PRU00409"/>
    </source>
</evidence>
<dbReference type="GO" id="GO:0005737">
    <property type="term" value="C:cytoplasm"/>
    <property type="evidence" value="ECO:0007669"/>
    <property type="project" value="InterPro"/>
</dbReference>
<dbReference type="Gene3D" id="3.30.1490.20">
    <property type="entry name" value="ATP-grasp fold, A domain"/>
    <property type="match status" value="1"/>
</dbReference>
<keyword evidence="5" id="KW-0464">Manganese</keyword>
<evidence type="ECO:0000256" key="4">
    <source>
        <dbReference type="PIRSR" id="PIRSR039102-1"/>
    </source>
</evidence>
<evidence type="ECO:0000256" key="2">
    <source>
        <dbReference type="ARBA" id="ARBA00022598"/>
    </source>
</evidence>
<comment type="caution">
    <text evidence="8">The sequence shown here is derived from an EMBL/GenBank/DDBJ whole genome shotgun (WGS) entry which is preliminary data.</text>
</comment>
<dbReference type="SUPFAM" id="SSF56059">
    <property type="entry name" value="Glutathione synthetase ATP-binding domain-like"/>
    <property type="match status" value="1"/>
</dbReference>
<dbReference type="PROSITE" id="PS50975">
    <property type="entry name" value="ATP_GRASP"/>
    <property type="match status" value="1"/>
</dbReference>
<dbReference type="GO" id="GO:0071555">
    <property type="term" value="P:cell wall organization"/>
    <property type="evidence" value="ECO:0007669"/>
    <property type="project" value="UniProtKB-KW"/>
</dbReference>
<comment type="cofactor">
    <cofactor evidence="5">
        <name>Mg(2+)</name>
        <dbReference type="ChEBI" id="CHEBI:18420"/>
    </cofactor>
    <cofactor evidence="5">
        <name>Mn(2+)</name>
        <dbReference type="ChEBI" id="CHEBI:29035"/>
    </cofactor>
    <text evidence="5">Binds 2 magnesium or manganese ions per subunit.</text>
</comment>
<proteinExistence type="inferred from homology"/>
<feature type="active site" evidence="4">
    <location>
        <position position="166"/>
    </location>
</feature>